<protein>
    <submittedName>
        <fullName evidence="1">Uncharacterized protein</fullName>
    </submittedName>
</protein>
<evidence type="ECO:0000313" key="1">
    <source>
        <dbReference type="EMBL" id="KAG8079297.1"/>
    </source>
</evidence>
<name>A0A8J5T657_ZIZPA</name>
<dbReference type="Proteomes" id="UP000729402">
    <property type="component" value="Unassembled WGS sequence"/>
</dbReference>
<dbReference type="EMBL" id="JAAALK010000282">
    <property type="protein sequence ID" value="KAG8079297.1"/>
    <property type="molecule type" value="Genomic_DNA"/>
</dbReference>
<keyword evidence="2" id="KW-1185">Reference proteome</keyword>
<sequence length="66" mass="6659">MACIKSAQRAALTALAAKAPYLAAGTMSDGSGVRVESIGVVVAVSGDKLSAPPWRIECDGRCGLPL</sequence>
<reference evidence="1" key="1">
    <citation type="journal article" date="2021" name="bioRxiv">
        <title>Whole Genome Assembly and Annotation of Northern Wild Rice, Zizania palustris L., Supports a Whole Genome Duplication in the Zizania Genus.</title>
        <authorList>
            <person name="Haas M."/>
            <person name="Kono T."/>
            <person name="Macchietto M."/>
            <person name="Millas R."/>
            <person name="McGilp L."/>
            <person name="Shao M."/>
            <person name="Duquette J."/>
            <person name="Hirsch C.N."/>
            <person name="Kimball J."/>
        </authorList>
    </citation>
    <scope>NUCLEOTIDE SEQUENCE</scope>
    <source>
        <tissue evidence="1">Fresh leaf tissue</tissue>
    </source>
</reference>
<accession>A0A8J5T657</accession>
<proteinExistence type="predicted"/>
<reference evidence="1" key="2">
    <citation type="submission" date="2021-02" db="EMBL/GenBank/DDBJ databases">
        <authorList>
            <person name="Kimball J.A."/>
            <person name="Haas M.W."/>
            <person name="Macchietto M."/>
            <person name="Kono T."/>
            <person name="Duquette J."/>
            <person name="Shao M."/>
        </authorList>
    </citation>
    <scope>NUCLEOTIDE SEQUENCE</scope>
    <source>
        <tissue evidence="1">Fresh leaf tissue</tissue>
    </source>
</reference>
<organism evidence="1 2">
    <name type="scientific">Zizania palustris</name>
    <name type="common">Northern wild rice</name>
    <dbReference type="NCBI Taxonomy" id="103762"/>
    <lineage>
        <taxon>Eukaryota</taxon>
        <taxon>Viridiplantae</taxon>
        <taxon>Streptophyta</taxon>
        <taxon>Embryophyta</taxon>
        <taxon>Tracheophyta</taxon>
        <taxon>Spermatophyta</taxon>
        <taxon>Magnoliopsida</taxon>
        <taxon>Liliopsida</taxon>
        <taxon>Poales</taxon>
        <taxon>Poaceae</taxon>
        <taxon>BOP clade</taxon>
        <taxon>Oryzoideae</taxon>
        <taxon>Oryzeae</taxon>
        <taxon>Zizaniinae</taxon>
        <taxon>Zizania</taxon>
    </lineage>
</organism>
<gene>
    <name evidence="1" type="ORF">GUJ93_ZPchr0007g4427</name>
</gene>
<comment type="caution">
    <text evidence="1">The sequence shown here is derived from an EMBL/GenBank/DDBJ whole genome shotgun (WGS) entry which is preliminary data.</text>
</comment>
<dbReference type="AlphaFoldDB" id="A0A8J5T657"/>
<evidence type="ECO:0000313" key="2">
    <source>
        <dbReference type="Proteomes" id="UP000729402"/>
    </source>
</evidence>